<evidence type="ECO:0000313" key="7">
    <source>
        <dbReference type="Proteomes" id="UP000011566"/>
    </source>
</evidence>
<proteinExistence type="predicted"/>
<dbReference type="EMBL" id="AOMB01000003">
    <property type="protein sequence ID" value="EMA41976.1"/>
    <property type="molecule type" value="Genomic_DNA"/>
</dbReference>
<dbReference type="PANTHER" id="PTHR12302">
    <property type="entry name" value="EBNA2 BINDING PROTEIN P100"/>
    <property type="match status" value="1"/>
</dbReference>
<accession>M0M8C1</accession>
<evidence type="ECO:0000259" key="5">
    <source>
        <dbReference type="PROSITE" id="PS50830"/>
    </source>
</evidence>
<dbReference type="RefSeq" id="WP_007689666.1">
    <property type="nucleotide sequence ID" value="NZ_AJRK01000228.1"/>
</dbReference>
<feature type="compositionally biased region" description="Basic and acidic residues" evidence="4">
    <location>
        <begin position="123"/>
        <end position="132"/>
    </location>
</feature>
<dbReference type="SMART" id="SM00318">
    <property type="entry name" value="SNc"/>
    <property type="match status" value="1"/>
</dbReference>
<evidence type="ECO:0000256" key="4">
    <source>
        <dbReference type="SAM" id="MobiDB-lite"/>
    </source>
</evidence>
<feature type="compositionally biased region" description="Acidic residues" evidence="4">
    <location>
        <begin position="204"/>
        <end position="215"/>
    </location>
</feature>
<keyword evidence="2" id="KW-0255">Endonuclease</keyword>
<dbReference type="Proteomes" id="UP000011566">
    <property type="component" value="Unassembled WGS sequence"/>
</dbReference>
<dbReference type="GO" id="GO:0016787">
    <property type="term" value="F:hydrolase activity"/>
    <property type="evidence" value="ECO:0007669"/>
    <property type="project" value="UniProtKB-KW"/>
</dbReference>
<sequence>MIDGDTVEVEFEDGETDTIRFIGVDTPETSLGDVSPDEYEGIPDTQAARDHLYNWGQQASDYATNQLEGETVRVVTDDEGDRRGSYGRLLAYIYLGETNFNQQLLEDGYARVYDSSLSLREDFDSTEEEARSNDVGLWDFDTEETATPTPTPEPESDNGGSGGGVTTPTPSGDASDPYDCGDFDSQEAAQQVYDSDPSDPSGLDADDDGEACESL</sequence>
<feature type="region of interest" description="Disordered" evidence="4">
    <location>
        <begin position="123"/>
        <end position="215"/>
    </location>
</feature>
<comment type="caution">
    <text evidence="6">The sequence shown here is derived from an EMBL/GenBank/DDBJ whole genome shotgun (WGS) entry which is preliminary data.</text>
</comment>
<dbReference type="PROSITE" id="PS50830">
    <property type="entry name" value="TNASE_3"/>
    <property type="match status" value="1"/>
</dbReference>
<dbReference type="InterPro" id="IPR016071">
    <property type="entry name" value="Staphylococal_nuclease_OB-fold"/>
</dbReference>
<keyword evidence="7" id="KW-1185">Reference proteome</keyword>
<dbReference type="AlphaFoldDB" id="M0M8C1"/>
<dbReference type="InterPro" id="IPR035437">
    <property type="entry name" value="SNase_OB-fold_sf"/>
</dbReference>
<evidence type="ECO:0000256" key="1">
    <source>
        <dbReference type="ARBA" id="ARBA00022722"/>
    </source>
</evidence>
<name>M0M8C1_9EURY</name>
<dbReference type="GO" id="GO:0004519">
    <property type="term" value="F:endonuclease activity"/>
    <property type="evidence" value="ECO:0007669"/>
    <property type="project" value="UniProtKB-KW"/>
</dbReference>
<dbReference type="SUPFAM" id="SSF50199">
    <property type="entry name" value="Staphylococcal nuclease"/>
    <property type="match status" value="1"/>
</dbReference>
<dbReference type="PANTHER" id="PTHR12302:SF3">
    <property type="entry name" value="SERINE_THREONINE-PROTEIN KINASE 31"/>
    <property type="match status" value="1"/>
</dbReference>
<dbReference type="OrthoDB" id="3327at2157"/>
<evidence type="ECO:0000256" key="2">
    <source>
        <dbReference type="ARBA" id="ARBA00022759"/>
    </source>
</evidence>
<reference evidence="6 7" key="1">
    <citation type="journal article" date="2014" name="PLoS Genet.">
        <title>Phylogenetically driven sequencing of extremely halophilic archaea reveals strategies for static and dynamic osmo-response.</title>
        <authorList>
            <person name="Becker E.A."/>
            <person name="Seitzer P.M."/>
            <person name="Tritt A."/>
            <person name="Larsen D."/>
            <person name="Krusor M."/>
            <person name="Yao A.I."/>
            <person name="Wu D."/>
            <person name="Madern D."/>
            <person name="Eisen J.A."/>
            <person name="Darling A.E."/>
            <person name="Facciotti M.T."/>
        </authorList>
    </citation>
    <scope>NUCLEOTIDE SEQUENCE [LARGE SCALE GENOMIC DNA]</scope>
    <source>
        <strain evidence="6 7">100A6</strain>
    </source>
</reference>
<dbReference type="PATRIC" id="fig|1132509.6.peg.60"/>
<gene>
    <name evidence="6" type="ORF">C447_00260</name>
</gene>
<organism evidence="6 7">
    <name type="scientific">Halococcus hamelinensis 100A6</name>
    <dbReference type="NCBI Taxonomy" id="1132509"/>
    <lineage>
        <taxon>Archaea</taxon>
        <taxon>Methanobacteriati</taxon>
        <taxon>Methanobacteriota</taxon>
        <taxon>Stenosarchaea group</taxon>
        <taxon>Halobacteria</taxon>
        <taxon>Halobacteriales</taxon>
        <taxon>Halococcaceae</taxon>
        <taxon>Halococcus</taxon>
    </lineage>
</organism>
<keyword evidence="3" id="KW-0378">Hydrolase</keyword>
<evidence type="ECO:0000313" key="6">
    <source>
        <dbReference type="EMBL" id="EMA41976.1"/>
    </source>
</evidence>
<dbReference type="Gene3D" id="2.40.50.90">
    <property type="match status" value="1"/>
</dbReference>
<evidence type="ECO:0000256" key="3">
    <source>
        <dbReference type="ARBA" id="ARBA00022801"/>
    </source>
</evidence>
<keyword evidence="1" id="KW-0540">Nuclease</keyword>
<dbReference type="eggNOG" id="arCOG03192">
    <property type="taxonomic scope" value="Archaea"/>
</dbReference>
<protein>
    <submittedName>
        <fullName evidence="6">Nuclease</fullName>
    </submittedName>
</protein>
<dbReference type="Pfam" id="PF00565">
    <property type="entry name" value="SNase"/>
    <property type="match status" value="1"/>
</dbReference>
<feature type="domain" description="TNase-like" evidence="5">
    <location>
        <begin position="1"/>
        <end position="140"/>
    </location>
</feature>